<comment type="caution">
    <text evidence="1">The sequence shown here is derived from an EMBL/GenBank/DDBJ whole genome shotgun (WGS) entry which is preliminary data.</text>
</comment>
<reference evidence="1 2" key="1">
    <citation type="journal article" date="2020" name="mSystems">
        <title>Defining Genomic and Predicted Metabolic Features of the Acetobacterium Genus.</title>
        <authorList>
            <person name="Ross D.E."/>
            <person name="Marshall C.W."/>
            <person name="Gulliver D."/>
            <person name="May H.D."/>
            <person name="Norman R.S."/>
        </authorList>
    </citation>
    <scope>NUCLEOTIDE SEQUENCE [LARGE SCALE GENOMIC DNA]</scope>
    <source>
        <strain evidence="1 2">DSM 4132</strain>
    </source>
</reference>
<name>A0ABR6YUM8_9FIRM</name>
<proteinExistence type="predicted"/>
<keyword evidence="2" id="KW-1185">Reference proteome</keyword>
<organism evidence="1 2">
    <name type="scientific">Acetobacterium malicum</name>
    <dbReference type="NCBI Taxonomy" id="52692"/>
    <lineage>
        <taxon>Bacteria</taxon>
        <taxon>Bacillati</taxon>
        <taxon>Bacillota</taxon>
        <taxon>Clostridia</taxon>
        <taxon>Eubacteriales</taxon>
        <taxon>Eubacteriaceae</taxon>
        <taxon>Acetobacterium</taxon>
    </lineage>
</organism>
<accession>A0ABR6YUM8</accession>
<dbReference type="EMBL" id="WJBE01000003">
    <property type="protein sequence ID" value="MBC3898893.1"/>
    <property type="molecule type" value="Genomic_DNA"/>
</dbReference>
<gene>
    <name evidence="1" type="ORF">GH811_04605</name>
</gene>
<dbReference type="Proteomes" id="UP000622405">
    <property type="component" value="Unassembled WGS sequence"/>
</dbReference>
<evidence type="ECO:0000313" key="2">
    <source>
        <dbReference type="Proteomes" id="UP000622405"/>
    </source>
</evidence>
<evidence type="ECO:0000313" key="1">
    <source>
        <dbReference type="EMBL" id="MBC3898893.1"/>
    </source>
</evidence>
<sequence>MITSARNAACASGIEIEIKSFHQAHQPGYDLLIKGCRDVGKSGKSLAGSERAASTFMATRVTYFCPSPADTEAEKPFHVLWKKIGITIVPVEKVA</sequence>
<dbReference type="RefSeq" id="WP_186893489.1">
    <property type="nucleotide sequence ID" value="NZ_WJBE01000003.1"/>
</dbReference>
<protein>
    <submittedName>
        <fullName evidence="1">Uncharacterized protein</fullName>
    </submittedName>
</protein>